<keyword evidence="3" id="KW-0238">DNA-binding</keyword>
<dbReference type="RefSeq" id="WP_176805236.1">
    <property type="nucleotide sequence ID" value="NZ_JABXYJ010000019.1"/>
</dbReference>
<accession>A0A850QRQ7</accession>
<evidence type="ECO:0000256" key="1">
    <source>
        <dbReference type="ARBA" id="ARBA00009402"/>
    </source>
</evidence>
<dbReference type="Pfam" id="PF13700">
    <property type="entry name" value="DUF4158"/>
    <property type="match status" value="1"/>
</dbReference>
<dbReference type="Pfam" id="PF01526">
    <property type="entry name" value="DDE_Tnp_Tn3"/>
    <property type="match status" value="1"/>
</dbReference>
<name>A0A850QRQ7_9BURK</name>
<keyword evidence="2" id="KW-0815">Transposition</keyword>
<evidence type="ECO:0000259" key="6">
    <source>
        <dbReference type="Pfam" id="PF13700"/>
    </source>
</evidence>
<gene>
    <name evidence="7" type="ORF">HV832_16965</name>
</gene>
<keyword evidence="4" id="KW-0233">DNA recombination</keyword>
<dbReference type="GO" id="GO:0004803">
    <property type="term" value="F:transposase activity"/>
    <property type="evidence" value="ECO:0007669"/>
    <property type="project" value="InterPro"/>
</dbReference>
<dbReference type="AlphaFoldDB" id="A0A850QRQ7"/>
<protein>
    <submittedName>
        <fullName evidence="7">Tn3 family transposase</fullName>
    </submittedName>
</protein>
<dbReference type="GO" id="GO:0003677">
    <property type="term" value="F:DNA binding"/>
    <property type="evidence" value="ECO:0007669"/>
    <property type="project" value="UniProtKB-KW"/>
</dbReference>
<feature type="domain" description="DUF4158" evidence="6">
    <location>
        <begin position="10"/>
        <end position="174"/>
    </location>
</feature>
<evidence type="ECO:0000256" key="2">
    <source>
        <dbReference type="ARBA" id="ARBA00022578"/>
    </source>
</evidence>
<dbReference type="InterPro" id="IPR047653">
    <property type="entry name" value="Tn3-like_transpos"/>
</dbReference>
<proteinExistence type="inferred from homology"/>
<dbReference type="EMBL" id="JABXYJ010000019">
    <property type="protein sequence ID" value="NVO79510.1"/>
    <property type="molecule type" value="Genomic_DNA"/>
</dbReference>
<dbReference type="Proteomes" id="UP000588051">
    <property type="component" value="Unassembled WGS sequence"/>
</dbReference>
<organism evidence="7 8">
    <name type="scientific">Undibacterium oligocarboniphilum</name>
    <dbReference type="NCBI Taxonomy" id="666702"/>
    <lineage>
        <taxon>Bacteria</taxon>
        <taxon>Pseudomonadati</taxon>
        <taxon>Pseudomonadota</taxon>
        <taxon>Betaproteobacteria</taxon>
        <taxon>Burkholderiales</taxon>
        <taxon>Oxalobacteraceae</taxon>
        <taxon>Undibacterium</taxon>
    </lineage>
</organism>
<evidence type="ECO:0000313" key="8">
    <source>
        <dbReference type="Proteomes" id="UP000588051"/>
    </source>
</evidence>
<dbReference type="InterPro" id="IPR025296">
    <property type="entry name" value="DUF4158"/>
</dbReference>
<reference evidence="7 8" key="1">
    <citation type="submission" date="2020-06" db="EMBL/GenBank/DDBJ databases">
        <authorList>
            <person name="Qiu C."/>
            <person name="Liu Z."/>
        </authorList>
    </citation>
    <scope>NUCLEOTIDE SEQUENCE [LARGE SCALE GENOMIC DNA]</scope>
    <source>
        <strain evidence="7 8">EM 1</strain>
    </source>
</reference>
<evidence type="ECO:0000256" key="4">
    <source>
        <dbReference type="ARBA" id="ARBA00023172"/>
    </source>
</evidence>
<evidence type="ECO:0000256" key="3">
    <source>
        <dbReference type="ARBA" id="ARBA00023125"/>
    </source>
</evidence>
<comment type="caution">
    <text evidence="7">The sequence shown here is derived from an EMBL/GenBank/DDBJ whole genome shotgun (WGS) entry which is preliminary data.</text>
</comment>
<feature type="domain" description="Tn3 transposase DDE" evidence="5">
    <location>
        <begin position="601"/>
        <end position="991"/>
    </location>
</feature>
<dbReference type="GO" id="GO:0006313">
    <property type="term" value="P:DNA transposition"/>
    <property type="evidence" value="ECO:0007669"/>
    <property type="project" value="InterPro"/>
</dbReference>
<comment type="similarity">
    <text evidence="1">Belongs to the transposase 7 family.</text>
</comment>
<dbReference type="NCBIfam" id="NF033527">
    <property type="entry name" value="transpos_Tn3"/>
    <property type="match status" value="1"/>
</dbReference>
<sequence length="1036" mass="119319">MANESHRLLILSDQEIEDLYGLPKFTDDDRLLYFDLSPAEKEAAGAIKTASVAAFLIMELGYFKAKRQFFSFDTRGVQDDLRFVAELYFPNRKLEDFKLPSRPTRGMLQKTVLDLFQYRVCGAAERSELEAKAQRIAMLSTQPVYILREMLQQLTIGRIVAPSYTSLQDIVGRVVSGERTRIIGLLGEALTPEVGQRLRLLLEADEQVYNISALKREAKDFTYGELRREVARRDFFEPLHDFAATFLVSAGLSQESSKYYGSLVKFYTVYKLQRMQASSAQLYLLCFAYQRFRQINDNLTDAFIHLVDQYEKQAKTQAEAAMQKALDDALESLKAAGQVLELFVDDSILPEVPFSDVRQKAFALLEREQFPIVSDYMKKIAFDKAAFEWAYYGTLSKTFKQNLRHLFAGLEFAGRVENAPLVNAIEFLQDLFKRDKSPRQTDPATFPTDVIPKHMQRYLYVPLESDRRKKVLDPDKFEFFVYRLLRNALEAGDVFVQKSTEFRRFEDDLISDDRWRNRDAVLREVNLPILNAPIEDTLAAFHESIEGLIASVNQRIDDGENKHIKLKGNREKRKWNLLYPAIEESVNSPFYSQLPGIGVADLLWFVASETDFLSGFTHVLDRYVKHDPDPREILACIVAMGTNMGLWRMAEVSGMSHASLLSTSRNFLRPETLRAANDAITNAIAKLPAFHLYDIREEMHSSSDGQRIETQINTINARHSPKYFGLQKGVSSITLVANHVPVNAKIIGTHEHESHYVFDLLYNNTSDIRPERHSTDTHGTNQVNFIILRSFEYEFAPRYKNFPKKVESIVGFQHPNHYGDALIKPCRKVYDDLIIQEWPNIQRILVSLAQKDVTQSTIVRKLASYTRQNSTKRALWELDNLCFTEYVLRYIDDPGLRQGVQKALNRGEAYHRFRRAVAYVNGGKFRVRTDEEQQIWNECSRLIANAVIYYNTLLLSRVYEQKLAANDEVAIELMRRISPIAWQHINLFGTFEFSPNSSKLDIDALVAMYSDPTYWLNTVKEHAEMQPKKGKFPPKK</sequence>
<dbReference type="InterPro" id="IPR002513">
    <property type="entry name" value="Tn3_Tnp_DDE_dom"/>
</dbReference>
<evidence type="ECO:0000259" key="5">
    <source>
        <dbReference type="Pfam" id="PF01526"/>
    </source>
</evidence>
<keyword evidence="8" id="KW-1185">Reference proteome</keyword>
<evidence type="ECO:0000313" key="7">
    <source>
        <dbReference type="EMBL" id="NVO79510.1"/>
    </source>
</evidence>